<gene>
    <name evidence="2" type="ORF">K444DRAFT_379124</name>
</gene>
<reference evidence="2 3" key="1">
    <citation type="submission" date="2016-04" db="EMBL/GenBank/DDBJ databases">
        <title>A degradative enzymes factory behind the ericoid mycorrhizal symbiosis.</title>
        <authorList>
            <consortium name="DOE Joint Genome Institute"/>
            <person name="Martino E."/>
            <person name="Morin E."/>
            <person name="Grelet G."/>
            <person name="Kuo A."/>
            <person name="Kohler A."/>
            <person name="Daghino S."/>
            <person name="Barry K."/>
            <person name="Choi C."/>
            <person name="Cichocki N."/>
            <person name="Clum A."/>
            <person name="Copeland A."/>
            <person name="Hainaut M."/>
            <person name="Haridas S."/>
            <person name="Labutti K."/>
            <person name="Lindquist E."/>
            <person name="Lipzen A."/>
            <person name="Khouja H.-R."/>
            <person name="Murat C."/>
            <person name="Ohm R."/>
            <person name="Olson A."/>
            <person name="Spatafora J."/>
            <person name="Veneault-Fourrey C."/>
            <person name="Henrissat B."/>
            <person name="Grigoriev I."/>
            <person name="Martin F."/>
            <person name="Perotto S."/>
        </authorList>
    </citation>
    <scope>NUCLEOTIDE SEQUENCE [LARGE SCALE GENOMIC DNA]</scope>
    <source>
        <strain evidence="2 3">E</strain>
    </source>
</reference>
<accession>A0A2J6TFG2</accession>
<dbReference type="EMBL" id="KZ613786">
    <property type="protein sequence ID" value="PMD61756.1"/>
    <property type="molecule type" value="Genomic_DNA"/>
</dbReference>
<proteinExistence type="predicted"/>
<evidence type="ECO:0000313" key="2">
    <source>
        <dbReference type="EMBL" id="PMD61756.1"/>
    </source>
</evidence>
<sequence length="71" mass="7968">MSILSVEDPLSLLSHCLLFSFCFCAATFPFDILVEGIGSLRKFGERRRLGCSYDSIKSISRRTRASDQCTD</sequence>
<organism evidence="2 3">
    <name type="scientific">Hyaloscypha bicolor E</name>
    <dbReference type="NCBI Taxonomy" id="1095630"/>
    <lineage>
        <taxon>Eukaryota</taxon>
        <taxon>Fungi</taxon>
        <taxon>Dikarya</taxon>
        <taxon>Ascomycota</taxon>
        <taxon>Pezizomycotina</taxon>
        <taxon>Leotiomycetes</taxon>
        <taxon>Helotiales</taxon>
        <taxon>Hyaloscyphaceae</taxon>
        <taxon>Hyaloscypha</taxon>
        <taxon>Hyaloscypha bicolor</taxon>
    </lineage>
</organism>
<evidence type="ECO:0000313" key="3">
    <source>
        <dbReference type="Proteomes" id="UP000235371"/>
    </source>
</evidence>
<dbReference type="RefSeq" id="XP_024738660.1">
    <property type="nucleotide sequence ID" value="XM_024872325.1"/>
</dbReference>
<protein>
    <submittedName>
        <fullName evidence="2">Uncharacterized protein</fullName>
    </submittedName>
</protein>
<feature type="transmembrane region" description="Helical" evidence="1">
    <location>
        <begin position="12"/>
        <end position="34"/>
    </location>
</feature>
<keyword evidence="3" id="KW-1185">Reference proteome</keyword>
<dbReference type="InParanoid" id="A0A2J6TFG2"/>
<keyword evidence="1" id="KW-0812">Transmembrane</keyword>
<keyword evidence="1" id="KW-1133">Transmembrane helix</keyword>
<dbReference type="GeneID" id="36580406"/>
<name>A0A2J6TFG2_9HELO</name>
<dbReference type="Proteomes" id="UP000235371">
    <property type="component" value="Unassembled WGS sequence"/>
</dbReference>
<keyword evidence="1" id="KW-0472">Membrane</keyword>
<dbReference type="AlphaFoldDB" id="A0A2J6TFG2"/>
<evidence type="ECO:0000256" key="1">
    <source>
        <dbReference type="SAM" id="Phobius"/>
    </source>
</evidence>